<dbReference type="Proteomes" id="UP000663929">
    <property type="component" value="Chromosome"/>
</dbReference>
<accession>A0A8A4TKP9</accession>
<name>A0A8A4TKP9_SULCO</name>
<evidence type="ECO:0000313" key="2">
    <source>
        <dbReference type="Proteomes" id="UP000663929"/>
    </source>
</evidence>
<dbReference type="AlphaFoldDB" id="A0A8A4TKP9"/>
<reference evidence="1" key="1">
    <citation type="submission" date="2021-03" db="EMBL/GenBank/DDBJ databases">
        <title>Acanthopleuribacteraceae sp. M133.</title>
        <authorList>
            <person name="Wang G."/>
        </authorList>
    </citation>
    <scope>NUCLEOTIDE SEQUENCE</scope>
    <source>
        <strain evidence="1">M133</strain>
    </source>
</reference>
<organism evidence="1 2">
    <name type="scientific">Sulfidibacter corallicola</name>
    <dbReference type="NCBI Taxonomy" id="2818388"/>
    <lineage>
        <taxon>Bacteria</taxon>
        <taxon>Pseudomonadati</taxon>
        <taxon>Acidobacteriota</taxon>
        <taxon>Holophagae</taxon>
        <taxon>Acanthopleuribacterales</taxon>
        <taxon>Acanthopleuribacteraceae</taxon>
        <taxon>Sulfidibacter</taxon>
    </lineage>
</organism>
<sequence length="75" mass="8125">MAVSKLIRFQMMRPASEDWCGADVNADNSTGIRDLVTLVSDRGNCVVPCAGDLDANGATDQVDFDLAVPRWHGCR</sequence>
<gene>
    <name evidence="1" type="ORF">J3U87_28075</name>
</gene>
<protein>
    <submittedName>
        <fullName evidence="1">Uncharacterized protein</fullName>
    </submittedName>
</protein>
<dbReference type="KEGG" id="scor:J3U87_28075"/>
<dbReference type="EMBL" id="CP071793">
    <property type="protein sequence ID" value="QTD49461.1"/>
    <property type="molecule type" value="Genomic_DNA"/>
</dbReference>
<dbReference type="RefSeq" id="WP_237379093.1">
    <property type="nucleotide sequence ID" value="NZ_CP071793.1"/>
</dbReference>
<evidence type="ECO:0000313" key="1">
    <source>
        <dbReference type="EMBL" id="QTD49461.1"/>
    </source>
</evidence>
<keyword evidence="2" id="KW-1185">Reference proteome</keyword>
<proteinExistence type="predicted"/>